<name>A0ABP8QFF8_9GAMM</name>
<organism evidence="7 8">
    <name type="scientific">Pseudaeromonas paramecii</name>
    <dbReference type="NCBI Taxonomy" id="2138166"/>
    <lineage>
        <taxon>Bacteria</taxon>
        <taxon>Pseudomonadati</taxon>
        <taxon>Pseudomonadota</taxon>
        <taxon>Gammaproteobacteria</taxon>
        <taxon>Aeromonadales</taxon>
        <taxon>Aeromonadaceae</taxon>
        <taxon>Pseudaeromonas</taxon>
    </lineage>
</organism>
<keyword evidence="8" id="KW-1185">Reference proteome</keyword>
<keyword evidence="4" id="KW-0281">Fimbrium</keyword>
<evidence type="ECO:0000256" key="1">
    <source>
        <dbReference type="ARBA" id="ARBA00004561"/>
    </source>
</evidence>
<dbReference type="InterPro" id="IPR008966">
    <property type="entry name" value="Adhesion_dom_sf"/>
</dbReference>
<comment type="similarity">
    <text evidence="2">Belongs to the fimbrial protein family.</text>
</comment>
<feature type="signal peptide" evidence="5">
    <location>
        <begin position="1"/>
        <end position="22"/>
    </location>
</feature>
<comment type="caution">
    <text evidence="7">The sequence shown here is derived from an EMBL/GenBank/DDBJ whole genome shotgun (WGS) entry which is preliminary data.</text>
</comment>
<dbReference type="Pfam" id="PF00419">
    <property type="entry name" value="Fimbrial"/>
    <property type="match status" value="1"/>
</dbReference>
<dbReference type="PANTHER" id="PTHR33420:SF12">
    <property type="entry name" value="FIMBRIN-LIKE PROTEIN FIMI-RELATED"/>
    <property type="match status" value="1"/>
</dbReference>
<evidence type="ECO:0000256" key="5">
    <source>
        <dbReference type="SAM" id="SignalP"/>
    </source>
</evidence>
<dbReference type="EMBL" id="BAABFC010000020">
    <property type="protein sequence ID" value="GAA4502216.1"/>
    <property type="molecule type" value="Genomic_DNA"/>
</dbReference>
<evidence type="ECO:0000256" key="3">
    <source>
        <dbReference type="ARBA" id="ARBA00022729"/>
    </source>
</evidence>
<dbReference type="SUPFAM" id="SSF49401">
    <property type="entry name" value="Bacterial adhesins"/>
    <property type="match status" value="1"/>
</dbReference>
<dbReference type="InterPro" id="IPR000259">
    <property type="entry name" value="Adhesion_dom_fimbrial"/>
</dbReference>
<dbReference type="RefSeq" id="WP_345013915.1">
    <property type="nucleotide sequence ID" value="NZ_BAABFC010000020.1"/>
</dbReference>
<feature type="chain" id="PRO_5045785872" description="Fimbrial-type adhesion domain-containing protein" evidence="5">
    <location>
        <begin position="23"/>
        <end position="344"/>
    </location>
</feature>
<feature type="domain" description="Fimbrial-type adhesion" evidence="6">
    <location>
        <begin position="196"/>
        <end position="344"/>
    </location>
</feature>
<protein>
    <recommendedName>
        <fullName evidence="6">Fimbrial-type adhesion domain-containing protein</fullName>
    </recommendedName>
</protein>
<dbReference type="Proteomes" id="UP001501321">
    <property type="component" value="Unassembled WGS sequence"/>
</dbReference>
<proteinExistence type="inferred from homology"/>
<dbReference type="InterPro" id="IPR050263">
    <property type="entry name" value="Bact_Fimbrial_Adh_Pro"/>
</dbReference>
<gene>
    <name evidence="7" type="ORF">GCM10023095_26490</name>
</gene>
<sequence>MIPALRSLWCGLLLLLTPAVWATCTIDSGSAPTLYNHSGQSKSLTITTSVGSHPFDFGGAQGINTWASSCDGSEAAGYLNMVGSNSPLGYASGNYGNSNGNPIYGITALPGIGYAPSWNLSTSGLNSYFQPYGSLSAPTSYDLTDPSSMRIDFFVMSSLWAGSWCLPAGATLGEIRFGDQTVARLQIGGEALCLNVTGRTCSVSSGSQNLSVEMGSYNLNQFSGIGYTTAPRPFHLQLENCTGSVAQVNILFNAIADTDVSNAGEQGIVQLNGGGASGVAIQLLRSDNTPLPLNRFPDTPLYSGASLAEGAGLTLPLRVRYLQTQATVTAGQANASVTFNLIYQ</sequence>
<comment type="subcellular location">
    <subcellularLocation>
        <location evidence="1">Fimbrium</location>
    </subcellularLocation>
</comment>
<dbReference type="InterPro" id="IPR036937">
    <property type="entry name" value="Adhesion_dom_fimbrial_sf"/>
</dbReference>
<dbReference type="Gene3D" id="2.60.40.1090">
    <property type="entry name" value="Fimbrial-type adhesion domain"/>
    <property type="match status" value="1"/>
</dbReference>
<evidence type="ECO:0000313" key="7">
    <source>
        <dbReference type="EMBL" id="GAA4502216.1"/>
    </source>
</evidence>
<evidence type="ECO:0000256" key="4">
    <source>
        <dbReference type="ARBA" id="ARBA00023263"/>
    </source>
</evidence>
<keyword evidence="3 5" id="KW-0732">Signal</keyword>
<evidence type="ECO:0000259" key="6">
    <source>
        <dbReference type="Pfam" id="PF00419"/>
    </source>
</evidence>
<evidence type="ECO:0000256" key="2">
    <source>
        <dbReference type="ARBA" id="ARBA00006671"/>
    </source>
</evidence>
<evidence type="ECO:0000313" key="8">
    <source>
        <dbReference type="Proteomes" id="UP001501321"/>
    </source>
</evidence>
<dbReference type="PANTHER" id="PTHR33420">
    <property type="entry name" value="FIMBRIAL SUBUNIT ELFA-RELATED"/>
    <property type="match status" value="1"/>
</dbReference>
<accession>A0ABP8QFF8</accession>
<reference evidence="8" key="1">
    <citation type="journal article" date="2019" name="Int. J. Syst. Evol. Microbiol.">
        <title>The Global Catalogue of Microorganisms (GCM) 10K type strain sequencing project: providing services to taxonomists for standard genome sequencing and annotation.</title>
        <authorList>
            <consortium name="The Broad Institute Genomics Platform"/>
            <consortium name="The Broad Institute Genome Sequencing Center for Infectious Disease"/>
            <person name="Wu L."/>
            <person name="Ma J."/>
        </authorList>
    </citation>
    <scope>NUCLEOTIDE SEQUENCE [LARGE SCALE GENOMIC DNA]</scope>
    <source>
        <strain evidence="8">JCM 32226</strain>
    </source>
</reference>